<evidence type="ECO:0000313" key="4">
    <source>
        <dbReference type="Proteomes" id="UP001396898"/>
    </source>
</evidence>
<evidence type="ECO:0000259" key="2">
    <source>
        <dbReference type="Pfam" id="PF08881"/>
    </source>
</evidence>
<proteinExistence type="predicted"/>
<gene>
    <name evidence="3" type="ORF">PG991_014911</name>
</gene>
<feature type="signal peptide" evidence="1">
    <location>
        <begin position="1"/>
        <end position="19"/>
    </location>
</feature>
<sequence>MKMIIQLFAVLALVMCALADKDYPPYADFGECETIQLTSLSIKQWDQYSVIANCPTPDNKWQCSILVSDPPMPTSSDSHVAATVQRSMAGSGTDLDNCYVNDAGKITPRQGGDFSNSCNDCYWTNTVMHCNCDINPGHSFLQSQVETNDLVVNYRGFMGCYDRVATECPSGVGPVAPTFAPSAIATPAASASAAAKEKKSFRA</sequence>
<reference evidence="3 4" key="1">
    <citation type="submission" date="2023-01" db="EMBL/GenBank/DDBJ databases">
        <title>Analysis of 21 Apiospora genomes using comparative genomics revels a genus with tremendous synthesis potential of carbohydrate active enzymes and secondary metabolites.</title>
        <authorList>
            <person name="Sorensen T."/>
        </authorList>
    </citation>
    <scope>NUCLEOTIDE SEQUENCE [LARGE SCALE GENOMIC DNA]</scope>
    <source>
        <strain evidence="3 4">CBS 20057</strain>
    </source>
</reference>
<evidence type="ECO:0000256" key="1">
    <source>
        <dbReference type="SAM" id="SignalP"/>
    </source>
</evidence>
<organism evidence="3 4">
    <name type="scientific">Apiospora marii</name>
    <dbReference type="NCBI Taxonomy" id="335849"/>
    <lineage>
        <taxon>Eukaryota</taxon>
        <taxon>Fungi</taxon>
        <taxon>Dikarya</taxon>
        <taxon>Ascomycota</taxon>
        <taxon>Pezizomycotina</taxon>
        <taxon>Sordariomycetes</taxon>
        <taxon>Xylariomycetidae</taxon>
        <taxon>Amphisphaeriales</taxon>
        <taxon>Apiosporaceae</taxon>
        <taxon>Apiospora</taxon>
    </lineage>
</organism>
<dbReference type="Pfam" id="PF08881">
    <property type="entry name" value="CVNH"/>
    <property type="match status" value="1"/>
</dbReference>
<keyword evidence="4" id="KW-1185">Reference proteome</keyword>
<dbReference type="InterPro" id="IPR011058">
    <property type="entry name" value="Cyanovirin-N"/>
</dbReference>
<accession>A0ABR1R4W7</accession>
<feature type="domain" description="Cyanovirin-N" evidence="2">
    <location>
        <begin position="81"/>
        <end position="156"/>
    </location>
</feature>
<dbReference type="Proteomes" id="UP001396898">
    <property type="component" value="Unassembled WGS sequence"/>
</dbReference>
<dbReference type="Gene3D" id="2.30.60.10">
    <property type="entry name" value="Cyanovirin-N"/>
    <property type="match status" value="1"/>
</dbReference>
<dbReference type="SUPFAM" id="SSF51322">
    <property type="entry name" value="Cyanovirin-N"/>
    <property type="match status" value="1"/>
</dbReference>
<dbReference type="InterPro" id="IPR036673">
    <property type="entry name" value="Cyanovirin-N_sf"/>
</dbReference>
<protein>
    <recommendedName>
        <fullName evidence="2">Cyanovirin-N domain-containing protein</fullName>
    </recommendedName>
</protein>
<dbReference type="EMBL" id="JAQQWI010000019">
    <property type="protein sequence ID" value="KAK7999236.1"/>
    <property type="molecule type" value="Genomic_DNA"/>
</dbReference>
<feature type="chain" id="PRO_5045397890" description="Cyanovirin-N domain-containing protein" evidence="1">
    <location>
        <begin position="20"/>
        <end position="203"/>
    </location>
</feature>
<evidence type="ECO:0000313" key="3">
    <source>
        <dbReference type="EMBL" id="KAK7999236.1"/>
    </source>
</evidence>
<comment type="caution">
    <text evidence="3">The sequence shown here is derived from an EMBL/GenBank/DDBJ whole genome shotgun (WGS) entry which is preliminary data.</text>
</comment>
<name>A0ABR1R4W7_9PEZI</name>
<keyword evidence="1" id="KW-0732">Signal</keyword>